<dbReference type="AlphaFoldDB" id="A0A1G2SNH3"/>
<evidence type="ECO:0000256" key="1">
    <source>
        <dbReference type="SAM" id="MobiDB-lite"/>
    </source>
</evidence>
<gene>
    <name evidence="2" type="ORF">A2591_02585</name>
</gene>
<feature type="compositionally biased region" description="Basic and acidic residues" evidence="1">
    <location>
        <begin position="11"/>
        <end position="20"/>
    </location>
</feature>
<name>A0A1G2SNH3_9BACT</name>
<dbReference type="EMBL" id="MHUZ01000002">
    <property type="protein sequence ID" value="OHA86362.1"/>
    <property type="molecule type" value="Genomic_DNA"/>
</dbReference>
<organism evidence="2 3">
    <name type="scientific">Candidatus Yonathbacteria bacterium RIFOXYD1_FULL_52_36</name>
    <dbReference type="NCBI Taxonomy" id="1802730"/>
    <lineage>
        <taxon>Bacteria</taxon>
        <taxon>Candidatus Yonathiibacteriota</taxon>
    </lineage>
</organism>
<sequence length="127" mass="14288">MMEGPPNQNNKTEEKSQKRREMIALATELSKSRERFAFPGIEAGSYQKLKAVEANFPGYATPIDKLVERFKNEGIKVVLGDDPESGNIHILPAHSDDINNDSVFPRHLQISEGMDGKLKQLILLNKR</sequence>
<reference evidence="2 3" key="1">
    <citation type="journal article" date="2016" name="Nat. Commun.">
        <title>Thousands of microbial genomes shed light on interconnected biogeochemical processes in an aquifer system.</title>
        <authorList>
            <person name="Anantharaman K."/>
            <person name="Brown C.T."/>
            <person name="Hug L.A."/>
            <person name="Sharon I."/>
            <person name="Castelle C.J."/>
            <person name="Probst A.J."/>
            <person name="Thomas B.C."/>
            <person name="Singh A."/>
            <person name="Wilkins M.J."/>
            <person name="Karaoz U."/>
            <person name="Brodie E.L."/>
            <person name="Williams K.H."/>
            <person name="Hubbard S.S."/>
            <person name="Banfield J.F."/>
        </authorList>
    </citation>
    <scope>NUCLEOTIDE SEQUENCE [LARGE SCALE GENOMIC DNA]</scope>
</reference>
<protein>
    <submittedName>
        <fullName evidence="2">Uncharacterized protein</fullName>
    </submittedName>
</protein>
<evidence type="ECO:0000313" key="3">
    <source>
        <dbReference type="Proteomes" id="UP000178168"/>
    </source>
</evidence>
<feature type="region of interest" description="Disordered" evidence="1">
    <location>
        <begin position="1"/>
        <end position="20"/>
    </location>
</feature>
<accession>A0A1G2SNH3</accession>
<feature type="compositionally biased region" description="Polar residues" evidence="1">
    <location>
        <begin position="1"/>
        <end position="10"/>
    </location>
</feature>
<dbReference type="Proteomes" id="UP000178168">
    <property type="component" value="Unassembled WGS sequence"/>
</dbReference>
<evidence type="ECO:0000313" key="2">
    <source>
        <dbReference type="EMBL" id="OHA86362.1"/>
    </source>
</evidence>
<comment type="caution">
    <text evidence="2">The sequence shown here is derived from an EMBL/GenBank/DDBJ whole genome shotgun (WGS) entry which is preliminary data.</text>
</comment>
<proteinExistence type="predicted"/>
<dbReference type="STRING" id="1802730.A2591_02585"/>